<dbReference type="EMBL" id="DTGT01000076">
    <property type="protein sequence ID" value="HGH60130.1"/>
    <property type="molecule type" value="Genomic_DNA"/>
</dbReference>
<comment type="cofactor">
    <cofactor evidence="6">
        <name>a divalent metal cation</name>
        <dbReference type="ChEBI" id="CHEBI:60240"/>
    </cofactor>
</comment>
<evidence type="ECO:0000256" key="4">
    <source>
        <dbReference type="ARBA" id="ARBA00023027"/>
    </source>
</evidence>
<gene>
    <name evidence="6" type="primary">nadK</name>
    <name evidence="7" type="ORF">ENV54_02390</name>
</gene>
<comment type="subcellular location">
    <subcellularLocation>
        <location evidence="6">Cytoplasm</location>
    </subcellularLocation>
</comment>
<dbReference type="InterPro" id="IPR017438">
    <property type="entry name" value="ATP-NAD_kinase_N"/>
</dbReference>
<comment type="catalytic activity">
    <reaction evidence="5 6">
        <text>NAD(+) + ATP = ADP + NADP(+) + H(+)</text>
        <dbReference type="Rhea" id="RHEA:18629"/>
        <dbReference type="ChEBI" id="CHEBI:15378"/>
        <dbReference type="ChEBI" id="CHEBI:30616"/>
        <dbReference type="ChEBI" id="CHEBI:57540"/>
        <dbReference type="ChEBI" id="CHEBI:58349"/>
        <dbReference type="ChEBI" id="CHEBI:456216"/>
        <dbReference type="EC" id="2.7.1.23"/>
    </reaction>
</comment>
<feature type="binding site" evidence="6">
    <location>
        <position position="148"/>
    </location>
    <ligand>
        <name>NAD(+)</name>
        <dbReference type="ChEBI" id="CHEBI:57540"/>
    </ligand>
</feature>
<dbReference type="Gene3D" id="2.60.200.30">
    <property type="entry name" value="Probable inorganic polyphosphate/atp-NAD kinase, domain 2"/>
    <property type="match status" value="1"/>
</dbReference>
<feature type="active site" description="Proton acceptor" evidence="6">
    <location>
        <position position="67"/>
    </location>
</feature>
<dbReference type="GO" id="GO:0005524">
    <property type="term" value="F:ATP binding"/>
    <property type="evidence" value="ECO:0007669"/>
    <property type="project" value="UniProtKB-KW"/>
</dbReference>
<protein>
    <recommendedName>
        <fullName evidence="6">NAD kinase</fullName>
        <ecNumber evidence="6">2.7.1.23</ecNumber>
    </recommendedName>
    <alternativeName>
        <fullName evidence="6">ATP-dependent NAD kinase</fullName>
    </alternativeName>
</protein>
<dbReference type="Pfam" id="PF20143">
    <property type="entry name" value="NAD_kinase_C"/>
    <property type="match status" value="1"/>
</dbReference>
<dbReference type="InterPro" id="IPR016064">
    <property type="entry name" value="NAD/diacylglycerol_kinase_sf"/>
</dbReference>
<dbReference type="HAMAP" id="MF_00361">
    <property type="entry name" value="NAD_kinase"/>
    <property type="match status" value="1"/>
</dbReference>
<comment type="caution">
    <text evidence="7">The sequence shown here is derived from an EMBL/GenBank/DDBJ whole genome shotgun (WGS) entry which is preliminary data.</text>
</comment>
<accession>A0A7C4ESI2</accession>
<dbReference type="AlphaFoldDB" id="A0A7C4ESI2"/>
<dbReference type="PANTHER" id="PTHR20275:SF0">
    <property type="entry name" value="NAD KINASE"/>
    <property type="match status" value="1"/>
</dbReference>
<name>A0A7C4ESI2_9BACT</name>
<dbReference type="SUPFAM" id="SSF111331">
    <property type="entry name" value="NAD kinase/diacylglycerol kinase-like"/>
    <property type="match status" value="1"/>
</dbReference>
<reference evidence="7" key="1">
    <citation type="journal article" date="2020" name="mSystems">
        <title>Genome- and Community-Level Interaction Insights into Carbon Utilization and Element Cycling Functions of Hydrothermarchaeota in Hydrothermal Sediment.</title>
        <authorList>
            <person name="Zhou Z."/>
            <person name="Liu Y."/>
            <person name="Xu W."/>
            <person name="Pan J."/>
            <person name="Luo Z.H."/>
            <person name="Li M."/>
        </authorList>
    </citation>
    <scope>NUCLEOTIDE SEQUENCE [LARGE SCALE GENOMIC DNA]</scope>
    <source>
        <strain evidence="7">SpSt-769</strain>
    </source>
</reference>
<evidence type="ECO:0000256" key="6">
    <source>
        <dbReference type="HAMAP-Rule" id="MF_00361"/>
    </source>
</evidence>
<keyword evidence="6" id="KW-0547">Nucleotide-binding</keyword>
<dbReference type="GO" id="GO:0005737">
    <property type="term" value="C:cytoplasm"/>
    <property type="evidence" value="ECO:0007669"/>
    <property type="project" value="UniProtKB-SubCell"/>
</dbReference>
<dbReference type="InterPro" id="IPR017437">
    <property type="entry name" value="ATP-NAD_kinase_PpnK-typ_C"/>
</dbReference>
<dbReference type="InterPro" id="IPR002504">
    <property type="entry name" value="NADK"/>
</dbReference>
<keyword evidence="2 6" id="KW-0418">Kinase</keyword>
<evidence type="ECO:0000256" key="2">
    <source>
        <dbReference type="ARBA" id="ARBA00022777"/>
    </source>
</evidence>
<evidence type="ECO:0000256" key="3">
    <source>
        <dbReference type="ARBA" id="ARBA00022857"/>
    </source>
</evidence>
<evidence type="ECO:0000313" key="7">
    <source>
        <dbReference type="EMBL" id="HGH60130.1"/>
    </source>
</evidence>
<keyword evidence="3 6" id="KW-0521">NADP</keyword>
<organism evidence="7">
    <name type="scientific">Desulfomonile tiedjei</name>
    <dbReference type="NCBI Taxonomy" id="2358"/>
    <lineage>
        <taxon>Bacteria</taxon>
        <taxon>Pseudomonadati</taxon>
        <taxon>Thermodesulfobacteriota</taxon>
        <taxon>Desulfomonilia</taxon>
        <taxon>Desulfomonilales</taxon>
        <taxon>Desulfomonilaceae</taxon>
        <taxon>Desulfomonile</taxon>
    </lineage>
</organism>
<feature type="binding site" evidence="6">
    <location>
        <position position="167"/>
    </location>
    <ligand>
        <name>NAD(+)</name>
        <dbReference type="ChEBI" id="CHEBI:57540"/>
    </ligand>
</feature>
<feature type="binding site" evidence="6">
    <location>
        <begin position="67"/>
        <end position="68"/>
    </location>
    <ligand>
        <name>NAD(+)</name>
        <dbReference type="ChEBI" id="CHEBI:57540"/>
    </ligand>
</feature>
<feature type="binding site" evidence="6">
    <location>
        <position position="165"/>
    </location>
    <ligand>
        <name>NAD(+)</name>
        <dbReference type="ChEBI" id="CHEBI:57540"/>
    </ligand>
</feature>
<dbReference type="GO" id="GO:0019674">
    <property type="term" value="P:NAD+ metabolic process"/>
    <property type="evidence" value="ECO:0007669"/>
    <property type="project" value="InterPro"/>
</dbReference>
<dbReference type="GO" id="GO:0006741">
    <property type="term" value="P:NADP+ biosynthetic process"/>
    <property type="evidence" value="ECO:0007669"/>
    <property type="project" value="UniProtKB-UniRule"/>
</dbReference>
<dbReference type="Gene3D" id="3.40.50.10330">
    <property type="entry name" value="Probable inorganic polyphosphate/atp-NAD kinase, domain 1"/>
    <property type="match status" value="1"/>
</dbReference>
<evidence type="ECO:0000256" key="5">
    <source>
        <dbReference type="ARBA" id="ARBA00047925"/>
    </source>
</evidence>
<feature type="binding site" evidence="6">
    <location>
        <position position="72"/>
    </location>
    <ligand>
        <name>NAD(+)</name>
        <dbReference type="ChEBI" id="CHEBI:57540"/>
    </ligand>
</feature>
<keyword evidence="6" id="KW-0963">Cytoplasm</keyword>
<keyword evidence="1 6" id="KW-0808">Transferase</keyword>
<keyword evidence="6" id="KW-0067">ATP-binding</keyword>
<keyword evidence="4 6" id="KW-0520">NAD</keyword>
<dbReference type="GO" id="GO:0003951">
    <property type="term" value="F:NAD+ kinase activity"/>
    <property type="evidence" value="ECO:0007669"/>
    <property type="project" value="UniProtKB-UniRule"/>
</dbReference>
<sequence length="277" mass="29733">MQSIGLVLKRGEAQALTLGKQISDFLTQSGRTVLVEETCTDLAAGWNVRFTRDIADEADLLVVLGGDGTILRAAALMNDKPTPVLGVNLGRVGFMADVPPHEALQELQRVLAGAAVFAERMLLEVTPQGGDTARVLNDVVIHWSGVARLIDIGIRIGQAREIELRADGLIVSTPTGSSAYSYAANGPLIHPDIQGILLTPICPYAGLKRPLVVPPDLPIQLSLKKGEQFSMTLDGHTTIGLAVGSWVKIVKARIPFVLAQSRGHDYIDVLREKLNLV</sequence>
<dbReference type="GO" id="GO:0051287">
    <property type="term" value="F:NAD binding"/>
    <property type="evidence" value="ECO:0007669"/>
    <property type="project" value="UniProtKB-ARBA"/>
</dbReference>
<dbReference type="GO" id="GO:0046872">
    <property type="term" value="F:metal ion binding"/>
    <property type="evidence" value="ECO:0007669"/>
    <property type="project" value="UniProtKB-UniRule"/>
</dbReference>
<proteinExistence type="inferred from homology"/>
<comment type="caution">
    <text evidence="6">Lacks conserved residue(s) required for the propagation of feature annotation.</text>
</comment>
<dbReference type="EC" id="2.7.1.23" evidence="6"/>
<feature type="binding site" evidence="6">
    <location>
        <begin position="137"/>
        <end position="138"/>
    </location>
    <ligand>
        <name>NAD(+)</name>
        <dbReference type="ChEBI" id="CHEBI:57540"/>
    </ligand>
</feature>
<comment type="function">
    <text evidence="6">Involved in the regulation of the intracellular balance of NAD and NADP, and is a key enzyme in the biosynthesis of NADP. Catalyzes specifically the phosphorylation on 2'-hydroxyl of the adenosine moiety of NAD to yield NADP.</text>
</comment>
<dbReference type="Pfam" id="PF01513">
    <property type="entry name" value="NAD_kinase"/>
    <property type="match status" value="1"/>
</dbReference>
<dbReference type="PANTHER" id="PTHR20275">
    <property type="entry name" value="NAD KINASE"/>
    <property type="match status" value="1"/>
</dbReference>
<comment type="similarity">
    <text evidence="6">Belongs to the NAD kinase family.</text>
</comment>
<evidence type="ECO:0000256" key="1">
    <source>
        <dbReference type="ARBA" id="ARBA00022679"/>
    </source>
</evidence>